<dbReference type="PANTHER" id="PTHR30305:SF1">
    <property type="entry name" value="HPR KINASE_PHOSPHORYLASE"/>
    <property type="match status" value="1"/>
</dbReference>
<dbReference type="SUPFAM" id="SSF75138">
    <property type="entry name" value="HprK N-terminal domain-like"/>
    <property type="match status" value="1"/>
</dbReference>
<feature type="domain" description="HPr(Ser) kinase/phosphorylase N-terminal" evidence="15">
    <location>
        <begin position="6"/>
        <end position="129"/>
    </location>
</feature>
<dbReference type="InterPro" id="IPR011126">
    <property type="entry name" value="Hpr_kin/Pase_Hpr_N"/>
</dbReference>
<dbReference type="GO" id="GO:0000287">
    <property type="term" value="F:magnesium ion binding"/>
    <property type="evidence" value="ECO:0007669"/>
    <property type="project" value="UniProtKB-UniRule"/>
</dbReference>
<name>A0A2U8GVG6_9RHOO</name>
<keyword evidence="5 14" id="KW-0723">Serine/threonine-protein kinase</keyword>
<evidence type="ECO:0000256" key="4">
    <source>
        <dbReference type="ARBA" id="ARBA00011643"/>
    </source>
</evidence>
<comment type="domain">
    <text evidence="14">The Walker A ATP-binding motif also binds Pi and PPi.</text>
</comment>
<dbReference type="GO" id="GO:0000155">
    <property type="term" value="F:phosphorelay sensor kinase activity"/>
    <property type="evidence" value="ECO:0007669"/>
    <property type="project" value="InterPro"/>
</dbReference>
<organism evidence="17 18">
    <name type="scientific">Parazoarcus communis</name>
    <dbReference type="NCBI Taxonomy" id="41977"/>
    <lineage>
        <taxon>Bacteria</taxon>
        <taxon>Pseudomonadati</taxon>
        <taxon>Pseudomonadota</taxon>
        <taxon>Betaproteobacteria</taxon>
        <taxon>Rhodocyclales</taxon>
        <taxon>Zoogloeaceae</taxon>
        <taxon>Parazoarcus</taxon>
    </lineage>
</organism>
<comment type="similarity">
    <text evidence="3 14">Belongs to the HPrK/P family.</text>
</comment>
<evidence type="ECO:0000256" key="9">
    <source>
        <dbReference type="ARBA" id="ARBA00022777"/>
    </source>
</evidence>
<comment type="miscellaneous">
    <text evidence="14">Both phosphorylation and phosphorolysis are carried out by the same active site and suggest a common mechanism for both reactions.</text>
</comment>
<protein>
    <recommendedName>
        <fullName evidence="14">HPr kinase/phosphorylase</fullName>
        <shortName evidence="14">HPrK/P</shortName>
        <ecNumber evidence="14">2.7.11.-</ecNumber>
        <ecNumber evidence="14">2.7.4.-</ecNumber>
    </recommendedName>
    <alternativeName>
        <fullName evidence="14">HPr(Ser) kinase/phosphorylase</fullName>
    </alternativeName>
</protein>
<dbReference type="HAMAP" id="MF_01249">
    <property type="entry name" value="HPr_kinase"/>
    <property type="match status" value="1"/>
</dbReference>
<keyword evidence="18" id="KW-1185">Reference proteome</keyword>
<dbReference type="InterPro" id="IPR011104">
    <property type="entry name" value="Hpr_kin/Pase_C"/>
</dbReference>
<feature type="region of interest" description="Important for the catalytic mechanism of both phosphorylation and dephosphorylation" evidence="14">
    <location>
        <begin position="203"/>
        <end position="212"/>
    </location>
</feature>
<keyword evidence="7 14" id="KW-0479">Metal-binding</keyword>
<dbReference type="Proteomes" id="UP000244930">
    <property type="component" value="Chromosome"/>
</dbReference>
<evidence type="ECO:0000256" key="12">
    <source>
        <dbReference type="ARBA" id="ARBA00023268"/>
    </source>
</evidence>
<evidence type="ECO:0000256" key="7">
    <source>
        <dbReference type="ARBA" id="ARBA00022723"/>
    </source>
</evidence>
<dbReference type="InterPro" id="IPR027417">
    <property type="entry name" value="P-loop_NTPase"/>
</dbReference>
<evidence type="ECO:0000256" key="3">
    <source>
        <dbReference type="ARBA" id="ARBA00006883"/>
    </source>
</evidence>
<dbReference type="AlphaFoldDB" id="A0A2U8GVG6"/>
<comment type="catalytic activity">
    <reaction evidence="13 14">
        <text>[HPr protein]-O-phospho-L-serine + phosphate + H(+) = [HPr protein]-L-serine + diphosphate</text>
        <dbReference type="Rhea" id="RHEA:46604"/>
        <dbReference type="Rhea" id="RHEA-COMP:11602"/>
        <dbReference type="Rhea" id="RHEA-COMP:11603"/>
        <dbReference type="ChEBI" id="CHEBI:15378"/>
        <dbReference type="ChEBI" id="CHEBI:29999"/>
        <dbReference type="ChEBI" id="CHEBI:33019"/>
        <dbReference type="ChEBI" id="CHEBI:43474"/>
        <dbReference type="ChEBI" id="CHEBI:83421"/>
    </reaction>
</comment>
<dbReference type="Pfam" id="PF07475">
    <property type="entry name" value="Hpr_kinase_C"/>
    <property type="match status" value="1"/>
</dbReference>
<dbReference type="GO" id="GO:0004712">
    <property type="term" value="F:protein serine/threonine/tyrosine kinase activity"/>
    <property type="evidence" value="ECO:0007669"/>
    <property type="project" value="UniProtKB-UniRule"/>
</dbReference>
<reference evidence="17 18" key="1">
    <citation type="submission" date="2017-06" db="EMBL/GenBank/DDBJ databases">
        <title>Azoarcus.</title>
        <authorList>
            <person name="Woo J.-H."/>
            <person name="Kim H.-S."/>
        </authorList>
    </citation>
    <scope>NUCLEOTIDE SEQUENCE [LARGE SCALE GENOMIC DNA]</scope>
    <source>
        <strain evidence="17 18">TSPY31</strain>
    </source>
</reference>
<keyword evidence="11 14" id="KW-0460">Magnesium</keyword>
<evidence type="ECO:0000256" key="11">
    <source>
        <dbReference type="ARBA" id="ARBA00022842"/>
    </source>
</evidence>
<dbReference type="SUPFAM" id="SSF53795">
    <property type="entry name" value="PEP carboxykinase-like"/>
    <property type="match status" value="1"/>
</dbReference>
<dbReference type="GO" id="GO:0004674">
    <property type="term" value="F:protein serine/threonine kinase activity"/>
    <property type="evidence" value="ECO:0007669"/>
    <property type="project" value="UniProtKB-KW"/>
</dbReference>
<dbReference type="EC" id="2.7.4.-" evidence="14"/>
<feature type="binding site" evidence="14">
    <location>
        <begin position="155"/>
        <end position="162"/>
    </location>
    <ligand>
        <name>ATP</name>
        <dbReference type="ChEBI" id="CHEBI:30616"/>
    </ligand>
</feature>
<feature type="domain" description="HPr kinase/phosphorylase C-terminal" evidence="16">
    <location>
        <begin position="132"/>
        <end position="302"/>
    </location>
</feature>
<feature type="active site" evidence="14">
    <location>
        <position position="140"/>
    </location>
</feature>
<dbReference type="NCBIfam" id="TIGR00679">
    <property type="entry name" value="hpr-ser"/>
    <property type="match status" value="1"/>
</dbReference>
<feature type="binding site" evidence="14">
    <location>
        <position position="162"/>
    </location>
    <ligand>
        <name>Mg(2+)</name>
        <dbReference type="ChEBI" id="CHEBI:18420"/>
    </ligand>
</feature>
<keyword evidence="6 14" id="KW-0808">Transferase</keyword>
<proteinExistence type="inferred from homology"/>
<dbReference type="KEGG" id="acom:CEW83_20170"/>
<evidence type="ECO:0000256" key="13">
    <source>
        <dbReference type="ARBA" id="ARBA00047657"/>
    </source>
</evidence>
<dbReference type="GO" id="GO:0006109">
    <property type="term" value="P:regulation of carbohydrate metabolic process"/>
    <property type="evidence" value="ECO:0007669"/>
    <property type="project" value="UniProtKB-UniRule"/>
</dbReference>
<evidence type="ECO:0000259" key="15">
    <source>
        <dbReference type="Pfam" id="PF02603"/>
    </source>
</evidence>
<evidence type="ECO:0000256" key="5">
    <source>
        <dbReference type="ARBA" id="ARBA00022527"/>
    </source>
</evidence>
<evidence type="ECO:0000256" key="6">
    <source>
        <dbReference type="ARBA" id="ARBA00022679"/>
    </source>
</evidence>
<feature type="active site" evidence="14">
    <location>
        <position position="246"/>
    </location>
</feature>
<evidence type="ECO:0000256" key="2">
    <source>
        <dbReference type="ARBA" id="ARBA00001946"/>
    </source>
</evidence>
<accession>A0A2U8GVG6</accession>
<evidence type="ECO:0000256" key="1">
    <source>
        <dbReference type="ARBA" id="ARBA00001120"/>
    </source>
</evidence>
<dbReference type="EMBL" id="CP022187">
    <property type="protein sequence ID" value="AWI77263.1"/>
    <property type="molecule type" value="Genomic_DNA"/>
</dbReference>
<evidence type="ECO:0000313" key="18">
    <source>
        <dbReference type="Proteomes" id="UP000244930"/>
    </source>
</evidence>
<sequence length="320" mass="35166">MRQTSLSQLYEDNRERLQLTHVSGSIDAVLSVAEERIWPADLIGHLNLIHPTRLQILGAAELAWAQRQSRDKVAHHLNDILSAHPPAFILADGCEVPNIVHGVCAAHNVGLFTTPQPAAGVIDQLRLYLSRQLAEKVSLHGVFMDVLGLGVFITGNSGAGKSELALELISRGHGLVADDIVEFSRIAPSVLEGRCPELLQDFIEVRGLGILNIRTIFGETACRRKMRLRLICHLERRQPGQDDPSRLPMQREHQNILGDAIPRVTLPVAAGRNLAVLLEAAVRSTILQLRGVDSTQEFIERQIKLLEADQPDGTASDRPG</sequence>
<evidence type="ECO:0000256" key="14">
    <source>
        <dbReference type="HAMAP-Rule" id="MF_01249"/>
    </source>
</evidence>
<comment type="catalytic activity">
    <reaction evidence="1 14">
        <text>[HPr protein]-L-serine + ATP = [HPr protein]-O-phospho-L-serine + ADP + H(+)</text>
        <dbReference type="Rhea" id="RHEA:46600"/>
        <dbReference type="Rhea" id="RHEA-COMP:11602"/>
        <dbReference type="Rhea" id="RHEA-COMP:11603"/>
        <dbReference type="ChEBI" id="CHEBI:15378"/>
        <dbReference type="ChEBI" id="CHEBI:29999"/>
        <dbReference type="ChEBI" id="CHEBI:30616"/>
        <dbReference type="ChEBI" id="CHEBI:83421"/>
        <dbReference type="ChEBI" id="CHEBI:456216"/>
    </reaction>
</comment>
<dbReference type="EC" id="2.7.11.-" evidence="14"/>
<comment type="subunit">
    <text evidence="4 14">Homohexamer.</text>
</comment>
<evidence type="ECO:0000256" key="10">
    <source>
        <dbReference type="ARBA" id="ARBA00022840"/>
    </source>
</evidence>
<feature type="active site" evidence="14">
    <location>
        <position position="161"/>
    </location>
</feature>
<dbReference type="Pfam" id="PF02603">
    <property type="entry name" value="Hpr_kinase_N"/>
    <property type="match status" value="1"/>
</dbReference>
<dbReference type="CDD" id="cd01918">
    <property type="entry name" value="HprK_C"/>
    <property type="match status" value="1"/>
</dbReference>
<comment type="cofactor">
    <cofactor evidence="2 14">
        <name>Mg(2+)</name>
        <dbReference type="ChEBI" id="CHEBI:18420"/>
    </cofactor>
</comment>
<dbReference type="FunFam" id="3.40.50.300:FF:000174">
    <property type="entry name" value="HPr kinase/phosphorylase"/>
    <property type="match status" value="1"/>
</dbReference>
<evidence type="ECO:0000313" key="17">
    <source>
        <dbReference type="EMBL" id="AWI77263.1"/>
    </source>
</evidence>
<dbReference type="Gene3D" id="3.40.50.300">
    <property type="entry name" value="P-loop containing nucleotide triphosphate hydrolases"/>
    <property type="match status" value="1"/>
</dbReference>
<evidence type="ECO:0000259" key="16">
    <source>
        <dbReference type="Pfam" id="PF07475"/>
    </source>
</evidence>
<dbReference type="RefSeq" id="WP_108950962.1">
    <property type="nucleotide sequence ID" value="NZ_CP022187.1"/>
</dbReference>
<comment type="function">
    <text evidence="14">Catalyzes the ATP- as well as the pyrophosphate-dependent phosphorylation of a specific serine residue in HPr, a phosphocarrier protein of the phosphoenolpyruvate-dependent sugar phosphotransferase system (PTS). HprK/P also catalyzes the pyrophosphate-producing, inorganic phosphate-dependent dephosphorylation (phosphorolysis) of seryl-phosphorylated HPr (P-Ser-HPr).</text>
</comment>
<keyword evidence="12 14" id="KW-0511">Multifunctional enzyme</keyword>
<keyword evidence="10 14" id="KW-0067">ATP-binding</keyword>
<keyword evidence="9 14" id="KW-0418">Kinase</keyword>
<dbReference type="GO" id="GO:0005524">
    <property type="term" value="F:ATP binding"/>
    <property type="evidence" value="ECO:0007669"/>
    <property type="project" value="UniProtKB-UniRule"/>
</dbReference>
<feature type="binding site" evidence="14">
    <location>
        <position position="204"/>
    </location>
    <ligand>
        <name>Mg(2+)</name>
        <dbReference type="ChEBI" id="CHEBI:18420"/>
    </ligand>
</feature>
<dbReference type="Gene3D" id="3.40.1390.20">
    <property type="entry name" value="HprK N-terminal domain-like"/>
    <property type="match status" value="1"/>
</dbReference>
<dbReference type="InterPro" id="IPR003755">
    <property type="entry name" value="HPr(Ser)_kin/Pase"/>
</dbReference>
<feature type="active site" description="Proton acceptor; for phosphorylation activity. Proton donor; for dephosphorylation activity" evidence="14">
    <location>
        <position position="179"/>
    </location>
</feature>
<gene>
    <name evidence="14" type="primary">hprK</name>
    <name evidence="17" type="ORF">CEW83_20170</name>
</gene>
<dbReference type="InterPro" id="IPR028979">
    <property type="entry name" value="Ser_kin/Pase_Hpr-like_N_sf"/>
</dbReference>
<evidence type="ECO:0000256" key="8">
    <source>
        <dbReference type="ARBA" id="ARBA00022741"/>
    </source>
</evidence>
<dbReference type="PANTHER" id="PTHR30305">
    <property type="entry name" value="PROTEIN YJDM-RELATED"/>
    <property type="match status" value="1"/>
</dbReference>
<keyword evidence="8 14" id="KW-0547">Nucleotide-binding</keyword>
<feature type="region of interest" description="Important for the catalytic mechanism of dephosphorylation" evidence="14">
    <location>
        <begin position="267"/>
        <end position="272"/>
    </location>
</feature>